<protein>
    <submittedName>
        <fullName evidence="1">Uncharacterized protein</fullName>
    </submittedName>
</protein>
<dbReference type="AlphaFoldDB" id="A0A917VB38"/>
<evidence type="ECO:0000313" key="2">
    <source>
        <dbReference type="Proteomes" id="UP000612956"/>
    </source>
</evidence>
<sequence length="103" mass="10981">MYQQDSGSRTELVVALLGAEVAESGLDAAAMRAVYSGDHDVWVDAIEASGMFGFPALAEITASWAADPRVLRDALLAEADELTQRRCMSAWAALDVRPIAAAR</sequence>
<evidence type="ECO:0000313" key="1">
    <source>
        <dbReference type="EMBL" id="GGK56203.1"/>
    </source>
</evidence>
<dbReference type="Proteomes" id="UP000612956">
    <property type="component" value="Unassembled WGS sequence"/>
</dbReference>
<gene>
    <name evidence="1" type="ORF">GCM10011591_30270</name>
</gene>
<name>A0A917VB38_9NOCA</name>
<organism evidence="1 2">
    <name type="scientific">Nocardia camponoti</name>
    <dbReference type="NCBI Taxonomy" id="1616106"/>
    <lineage>
        <taxon>Bacteria</taxon>
        <taxon>Bacillati</taxon>
        <taxon>Actinomycetota</taxon>
        <taxon>Actinomycetes</taxon>
        <taxon>Mycobacteriales</taxon>
        <taxon>Nocardiaceae</taxon>
        <taxon>Nocardia</taxon>
    </lineage>
</organism>
<reference evidence="1" key="2">
    <citation type="submission" date="2020-09" db="EMBL/GenBank/DDBJ databases">
        <authorList>
            <person name="Sun Q."/>
            <person name="Zhou Y."/>
        </authorList>
    </citation>
    <scope>NUCLEOTIDE SEQUENCE</scope>
    <source>
        <strain evidence="1">CGMCC 4.7278</strain>
    </source>
</reference>
<accession>A0A917VB38</accession>
<comment type="caution">
    <text evidence="1">The sequence shown here is derived from an EMBL/GenBank/DDBJ whole genome shotgun (WGS) entry which is preliminary data.</text>
</comment>
<dbReference type="RefSeq" id="WP_188829668.1">
    <property type="nucleotide sequence ID" value="NZ_BMMW01000003.1"/>
</dbReference>
<proteinExistence type="predicted"/>
<dbReference type="EMBL" id="BMMW01000003">
    <property type="protein sequence ID" value="GGK56203.1"/>
    <property type="molecule type" value="Genomic_DNA"/>
</dbReference>
<reference evidence="1" key="1">
    <citation type="journal article" date="2014" name="Int. J. Syst. Evol. Microbiol.">
        <title>Complete genome sequence of Corynebacterium casei LMG S-19264T (=DSM 44701T), isolated from a smear-ripened cheese.</title>
        <authorList>
            <consortium name="US DOE Joint Genome Institute (JGI-PGF)"/>
            <person name="Walter F."/>
            <person name="Albersmeier A."/>
            <person name="Kalinowski J."/>
            <person name="Ruckert C."/>
        </authorList>
    </citation>
    <scope>NUCLEOTIDE SEQUENCE</scope>
    <source>
        <strain evidence="1">CGMCC 4.7278</strain>
    </source>
</reference>
<keyword evidence="2" id="KW-1185">Reference proteome</keyword>